<gene>
    <name evidence="9" type="ORF">PSIN1315_LOCUS10198</name>
</gene>
<dbReference type="PANTHER" id="PTHR20994:SF0">
    <property type="entry name" value="ER MEMBRANE PROTEIN COMPLEX SUBUNIT 6"/>
    <property type="match status" value="1"/>
</dbReference>
<dbReference type="AlphaFoldDB" id="A0A7S3BUU9"/>
<protein>
    <recommendedName>
        <fullName evidence="3">ER membrane protein complex subunit 6</fullName>
    </recommendedName>
</protein>
<evidence type="ECO:0000256" key="7">
    <source>
        <dbReference type="ARBA" id="ARBA00023136"/>
    </source>
</evidence>
<dbReference type="GO" id="GO:0034975">
    <property type="term" value="P:protein folding in endoplasmic reticulum"/>
    <property type="evidence" value="ECO:0007669"/>
    <property type="project" value="TreeGrafter"/>
</dbReference>
<evidence type="ECO:0000256" key="5">
    <source>
        <dbReference type="ARBA" id="ARBA00022824"/>
    </source>
</evidence>
<sequence>MAPGMRPMPRGAVMLQKRNVDGTIDRQLYNPQNLAHNLRVSTNTKILLSIVGGLCAGILGLTGLAGGLFYLAVMALAALVLAAKCDFQPAAVANSAKALYVDGLFAGGVSYILFWTLSYNCTWIF</sequence>
<evidence type="ECO:0000313" key="9">
    <source>
        <dbReference type="EMBL" id="CAE0145122.1"/>
    </source>
</evidence>
<evidence type="ECO:0000256" key="4">
    <source>
        <dbReference type="ARBA" id="ARBA00022692"/>
    </source>
</evidence>
<reference evidence="9" key="1">
    <citation type="submission" date="2021-01" db="EMBL/GenBank/DDBJ databases">
        <authorList>
            <person name="Corre E."/>
            <person name="Pelletier E."/>
            <person name="Niang G."/>
            <person name="Scheremetjew M."/>
            <person name="Finn R."/>
            <person name="Kale V."/>
            <person name="Holt S."/>
            <person name="Cochrane G."/>
            <person name="Meng A."/>
            <person name="Brown T."/>
            <person name="Cohen L."/>
        </authorList>
    </citation>
    <scope>NUCLEOTIDE SEQUENCE</scope>
    <source>
        <strain evidence="9">RCC927</strain>
    </source>
</reference>
<comment type="similarity">
    <text evidence="2">Belongs to the EMC6 family.</text>
</comment>
<dbReference type="GO" id="GO:0072546">
    <property type="term" value="C:EMC complex"/>
    <property type="evidence" value="ECO:0007669"/>
    <property type="project" value="InterPro"/>
</dbReference>
<dbReference type="PANTHER" id="PTHR20994">
    <property type="entry name" value="ER MEMBRANE PROTEIN COMPLEX SUBUNIT 6"/>
    <property type="match status" value="1"/>
</dbReference>
<evidence type="ECO:0000256" key="8">
    <source>
        <dbReference type="SAM" id="Phobius"/>
    </source>
</evidence>
<name>A0A7S3BUU9_9VIRI</name>
<dbReference type="GO" id="GO:0000045">
    <property type="term" value="P:autophagosome assembly"/>
    <property type="evidence" value="ECO:0007669"/>
    <property type="project" value="TreeGrafter"/>
</dbReference>
<keyword evidence="7 8" id="KW-0472">Membrane</keyword>
<feature type="transmembrane region" description="Helical" evidence="8">
    <location>
        <begin position="99"/>
        <end position="117"/>
    </location>
</feature>
<dbReference type="EMBL" id="HBHY01015778">
    <property type="protein sequence ID" value="CAE0145122.1"/>
    <property type="molecule type" value="Transcribed_RNA"/>
</dbReference>
<dbReference type="InterPro" id="IPR008504">
    <property type="entry name" value="Emc6"/>
</dbReference>
<dbReference type="Pfam" id="PF07019">
    <property type="entry name" value="EMC6"/>
    <property type="match status" value="1"/>
</dbReference>
<evidence type="ECO:0000256" key="1">
    <source>
        <dbReference type="ARBA" id="ARBA00004477"/>
    </source>
</evidence>
<proteinExistence type="inferred from homology"/>
<dbReference type="InterPro" id="IPR029008">
    <property type="entry name" value="EMC6-like"/>
</dbReference>
<accession>A0A7S3BUU9</accession>
<keyword evidence="4 8" id="KW-0812">Transmembrane</keyword>
<keyword evidence="5" id="KW-0256">Endoplasmic reticulum</keyword>
<feature type="transmembrane region" description="Helical" evidence="8">
    <location>
        <begin position="68"/>
        <end position="87"/>
    </location>
</feature>
<organism evidence="9">
    <name type="scientific">Prasinoderma singulare</name>
    <dbReference type="NCBI Taxonomy" id="676789"/>
    <lineage>
        <taxon>Eukaryota</taxon>
        <taxon>Viridiplantae</taxon>
        <taxon>Prasinodermophyta</taxon>
        <taxon>Prasinodermophyceae</taxon>
        <taxon>Prasinodermales</taxon>
        <taxon>Prasinodermaceae</taxon>
        <taxon>Prasinoderma</taxon>
    </lineage>
</organism>
<evidence type="ECO:0000256" key="3">
    <source>
        <dbReference type="ARBA" id="ARBA00020827"/>
    </source>
</evidence>
<comment type="subcellular location">
    <subcellularLocation>
        <location evidence="1">Endoplasmic reticulum membrane</location>
        <topology evidence="1">Multi-pass membrane protein</topology>
    </subcellularLocation>
</comment>
<evidence type="ECO:0000256" key="2">
    <source>
        <dbReference type="ARBA" id="ARBA00009436"/>
    </source>
</evidence>
<keyword evidence="6 8" id="KW-1133">Transmembrane helix</keyword>
<evidence type="ECO:0000256" key="6">
    <source>
        <dbReference type="ARBA" id="ARBA00022989"/>
    </source>
</evidence>